<gene>
    <name evidence="1" type="ORF">HINF_LOCUS673</name>
    <name evidence="2" type="ORF">HINF_LOCUS77077</name>
</gene>
<protein>
    <submittedName>
        <fullName evidence="2">Hypothetical_protein</fullName>
    </submittedName>
</protein>
<proteinExistence type="predicted"/>
<accession>A0AA86N540</accession>
<dbReference type="AlphaFoldDB" id="A0AA86N540"/>
<evidence type="ECO:0000313" key="1">
    <source>
        <dbReference type="EMBL" id="CAI9913028.1"/>
    </source>
</evidence>
<reference evidence="2 3" key="2">
    <citation type="submission" date="2024-07" db="EMBL/GenBank/DDBJ databases">
        <authorList>
            <person name="Akdeniz Z."/>
        </authorList>
    </citation>
    <scope>NUCLEOTIDE SEQUENCE [LARGE SCALE GENOMIC DNA]</scope>
</reference>
<organism evidence="1">
    <name type="scientific">Hexamita inflata</name>
    <dbReference type="NCBI Taxonomy" id="28002"/>
    <lineage>
        <taxon>Eukaryota</taxon>
        <taxon>Metamonada</taxon>
        <taxon>Diplomonadida</taxon>
        <taxon>Hexamitidae</taxon>
        <taxon>Hexamitinae</taxon>
        <taxon>Hexamita</taxon>
    </lineage>
</organism>
<comment type="caution">
    <text evidence="1">The sequence shown here is derived from an EMBL/GenBank/DDBJ whole genome shotgun (WGS) entry which is preliminary data.</text>
</comment>
<evidence type="ECO:0000313" key="3">
    <source>
        <dbReference type="Proteomes" id="UP001642409"/>
    </source>
</evidence>
<keyword evidence="3" id="KW-1185">Reference proteome</keyword>
<reference evidence="1" key="1">
    <citation type="submission" date="2023-06" db="EMBL/GenBank/DDBJ databases">
        <authorList>
            <person name="Kurt Z."/>
        </authorList>
    </citation>
    <scope>NUCLEOTIDE SEQUENCE</scope>
</reference>
<name>A0AA86N540_9EUKA</name>
<dbReference type="EMBL" id="CAXDID020000740">
    <property type="protein sequence ID" value="CAL6112517.1"/>
    <property type="molecule type" value="Genomic_DNA"/>
</dbReference>
<dbReference type="EMBL" id="CATOUU010000013">
    <property type="protein sequence ID" value="CAI9913028.1"/>
    <property type="molecule type" value="Genomic_DNA"/>
</dbReference>
<dbReference type="Proteomes" id="UP001642409">
    <property type="component" value="Unassembled WGS sequence"/>
</dbReference>
<sequence length="108" mass="12649">MLCKKYQLSVPKILENIMNSPQTQLVSSSLSFFSKFKQSVVREVSTDLSNNEENQIDTMQQIKIDIKKSIYQLQIQVKIVLRLEELFSRIDRNLEIITTNQIILCKQQ</sequence>
<evidence type="ECO:0000313" key="2">
    <source>
        <dbReference type="EMBL" id="CAL6112517.1"/>
    </source>
</evidence>